<keyword evidence="4" id="KW-1185">Reference proteome</keyword>
<name>A0A516G6S2_9MICO</name>
<dbReference type="KEGG" id="orz:FNH13_01575"/>
<dbReference type="Gene3D" id="3.40.710.10">
    <property type="entry name" value="DD-peptidase/beta-lactamase superfamily"/>
    <property type="match status" value="1"/>
</dbReference>
<protein>
    <submittedName>
        <fullName evidence="3">Penicillin-binding protein 2</fullName>
    </submittedName>
</protein>
<dbReference type="Gene3D" id="3.90.1310.10">
    <property type="entry name" value="Penicillin-binding protein 2a (Domain 2)"/>
    <property type="match status" value="1"/>
</dbReference>
<dbReference type="RefSeq" id="WP_143781830.1">
    <property type="nucleotide sequence ID" value="NZ_CP041616.1"/>
</dbReference>
<organism evidence="3 4">
    <name type="scientific">Ornithinimicrobium ciconiae</name>
    <dbReference type="NCBI Taxonomy" id="2594265"/>
    <lineage>
        <taxon>Bacteria</taxon>
        <taxon>Bacillati</taxon>
        <taxon>Actinomycetota</taxon>
        <taxon>Actinomycetes</taxon>
        <taxon>Micrococcales</taxon>
        <taxon>Ornithinimicrobiaceae</taxon>
        <taxon>Ornithinimicrobium</taxon>
    </lineage>
</organism>
<dbReference type="PANTHER" id="PTHR30627:SF24">
    <property type="entry name" value="PENICILLIN-BINDING PROTEIN 4B"/>
    <property type="match status" value="1"/>
</dbReference>
<dbReference type="InterPro" id="IPR050515">
    <property type="entry name" value="Beta-lactam/transpept"/>
</dbReference>
<dbReference type="GO" id="GO:0071972">
    <property type="term" value="F:peptidoglycan L,D-transpeptidase activity"/>
    <property type="evidence" value="ECO:0007669"/>
    <property type="project" value="TreeGrafter"/>
</dbReference>
<reference evidence="3 4" key="1">
    <citation type="submission" date="2019-07" db="EMBL/GenBank/DDBJ databases">
        <title>complete genome sequencing of Ornithinimicrobium sp. H23M54.</title>
        <authorList>
            <person name="Bae J.-W."/>
            <person name="Lee S.-Y."/>
        </authorList>
    </citation>
    <scope>NUCLEOTIDE SEQUENCE [LARGE SCALE GENOMIC DNA]</scope>
    <source>
        <strain evidence="3 4">H23M54</strain>
    </source>
</reference>
<dbReference type="PANTHER" id="PTHR30627">
    <property type="entry name" value="PEPTIDOGLYCAN D,D-TRANSPEPTIDASE"/>
    <property type="match status" value="1"/>
</dbReference>
<feature type="domain" description="Penicillin-binding protein transpeptidase" evidence="1">
    <location>
        <begin position="156"/>
        <end position="480"/>
    </location>
</feature>
<gene>
    <name evidence="3" type="ORF">FNH13_01575</name>
</gene>
<accession>A0A516G6S2</accession>
<evidence type="ECO:0000259" key="2">
    <source>
        <dbReference type="Pfam" id="PF21922"/>
    </source>
</evidence>
<feature type="domain" description="Penicillin binding protein A dimerisation" evidence="2">
    <location>
        <begin position="52"/>
        <end position="134"/>
    </location>
</feature>
<dbReference type="InterPro" id="IPR054120">
    <property type="entry name" value="PBPA_dimer"/>
</dbReference>
<dbReference type="GO" id="GO:0005886">
    <property type="term" value="C:plasma membrane"/>
    <property type="evidence" value="ECO:0007669"/>
    <property type="project" value="TreeGrafter"/>
</dbReference>
<dbReference type="OrthoDB" id="9766847at2"/>
<sequence length="485" mass="51384">MNAPIRRLAVVVSAMFAALLIATTYIQFFQADDLRERPGNRRTLLAEYGRERGAILVEGTPIAESVETDNDLRWMRTYGQGRLYAHLTGYYSFIYGPGVGLERAANSLLAGSDDSLFYRRLPDLILGRDPTGATLELTIDPDIQRAAAEALGDRRGAVVALDPRTGAILAMVSHPTFDPNAVSSHNLSSVQQAYEELNADSARPLINRAIGGDLYPPGSVYKLVVAAAALESNDFQPDTELPSPLRYTLPGTETSIPNFGGSSCSGGETTSLADSIRVSCNTSLAWLANELGADVLNAQSEAFGFGQPLQIPMNVTPSRYPADANDAQVGLTGIGQYDVRVTPLQVAMISAGIANDGHVMTPYLIDTVRDKDLDPIDTTREREFNTAISESTAQELTDMMVSVVESGSGSRAAIPGVPVAGKTGTAEYGTSGAAHAWFTGFAPADEPTIAVGIIVESATDDWTGETGGVIAAPIARAVLEAGVNR</sequence>
<proteinExistence type="predicted"/>
<dbReference type="GO" id="GO:0008658">
    <property type="term" value="F:penicillin binding"/>
    <property type="evidence" value="ECO:0007669"/>
    <property type="project" value="InterPro"/>
</dbReference>
<dbReference type="Pfam" id="PF00905">
    <property type="entry name" value="Transpeptidase"/>
    <property type="match status" value="1"/>
</dbReference>
<dbReference type="AlphaFoldDB" id="A0A516G6S2"/>
<dbReference type="GO" id="GO:0071555">
    <property type="term" value="P:cell wall organization"/>
    <property type="evidence" value="ECO:0007669"/>
    <property type="project" value="TreeGrafter"/>
</dbReference>
<dbReference type="InterPro" id="IPR001460">
    <property type="entry name" value="PCN-bd_Tpept"/>
</dbReference>
<dbReference type="SUPFAM" id="SSF56519">
    <property type="entry name" value="Penicillin binding protein dimerisation domain"/>
    <property type="match status" value="1"/>
</dbReference>
<dbReference type="InterPro" id="IPR012338">
    <property type="entry name" value="Beta-lactam/transpept-like"/>
</dbReference>
<evidence type="ECO:0000259" key="1">
    <source>
        <dbReference type="Pfam" id="PF00905"/>
    </source>
</evidence>
<evidence type="ECO:0000313" key="3">
    <source>
        <dbReference type="EMBL" id="QDO87172.1"/>
    </source>
</evidence>
<dbReference type="EMBL" id="CP041616">
    <property type="protein sequence ID" value="QDO87172.1"/>
    <property type="molecule type" value="Genomic_DNA"/>
</dbReference>
<dbReference type="SUPFAM" id="SSF56601">
    <property type="entry name" value="beta-lactamase/transpeptidase-like"/>
    <property type="match status" value="1"/>
</dbReference>
<evidence type="ECO:0000313" key="4">
    <source>
        <dbReference type="Proteomes" id="UP000315395"/>
    </source>
</evidence>
<dbReference type="Proteomes" id="UP000315395">
    <property type="component" value="Chromosome"/>
</dbReference>
<dbReference type="Pfam" id="PF21922">
    <property type="entry name" value="PBP_dimer_2"/>
    <property type="match status" value="1"/>
</dbReference>
<dbReference type="InterPro" id="IPR036138">
    <property type="entry name" value="PBP_dimer_sf"/>
</dbReference>